<evidence type="ECO:0000256" key="1">
    <source>
        <dbReference type="SAM" id="Phobius"/>
    </source>
</evidence>
<feature type="transmembrane region" description="Helical" evidence="1">
    <location>
        <begin position="12"/>
        <end position="31"/>
    </location>
</feature>
<protein>
    <submittedName>
        <fullName evidence="3">GHKL domain-containing protein</fullName>
    </submittedName>
</protein>
<dbReference type="PANTHER" id="PTHR34220:SF7">
    <property type="entry name" value="SENSOR HISTIDINE KINASE YPDA"/>
    <property type="match status" value="1"/>
</dbReference>
<feature type="domain" description="Signal transduction histidine kinase internal region" evidence="2">
    <location>
        <begin position="274"/>
        <end position="351"/>
    </location>
</feature>
<dbReference type="SUPFAM" id="SSF55874">
    <property type="entry name" value="ATPase domain of HSP90 chaperone/DNA topoisomerase II/histidine kinase"/>
    <property type="match status" value="1"/>
</dbReference>
<evidence type="ECO:0000259" key="2">
    <source>
        <dbReference type="Pfam" id="PF06580"/>
    </source>
</evidence>
<dbReference type="InterPro" id="IPR050640">
    <property type="entry name" value="Bact_2-comp_sensor_kinase"/>
</dbReference>
<sequence>MIKLKETTKIELWIVTSFIAISCLFSLLQNLAALGGLGSAFDIRTIFNDTIWTYTLFSHLVTTVFYLLLALYVQKEFEKSDEKISTAVFFIYLLIHICFLAGFISKYFIILLSIKLMVIYFTRYKQNMPNKVYSEATLLVAWSMLLHACALILNAHPFIVAIFTFVSPLAIFSYIYLVYIQLPLIIKRKRPKLTYIGVIFLLTSLSSLLIVLTSLLFFSNTHDHDNVLGFSTAINSIAQFIVVPLFAWNIYKARNNKKDQEIYALKTELGKSDANLNFLKSQINPHFLFNALNTLYGTALQEKAERTGEGIQKLGDMMRFMLQENVEDKILLSKDVDYLNNYIALQKLRTSTSPEIVIQTQIEEEQPDDLAIAPMLLIPFVENAFKHGISLKYPSHIKITLQTKNNTLYFDVHNSIHQKNESDPEKQHGGIGLQNVKQRLALLYPGRHELIIRESAKEFFIHLTLQLREND</sequence>
<proteinExistence type="predicted"/>
<gene>
    <name evidence="3" type="ORF">SAMN04488524_1483</name>
</gene>
<feature type="transmembrane region" description="Helical" evidence="1">
    <location>
        <begin position="136"/>
        <end position="153"/>
    </location>
</feature>
<dbReference type="AlphaFoldDB" id="A0A1W2AJS9"/>
<feature type="transmembrane region" description="Helical" evidence="1">
    <location>
        <begin position="159"/>
        <end position="182"/>
    </location>
</feature>
<dbReference type="EMBL" id="FWXT01000001">
    <property type="protein sequence ID" value="SMC60916.1"/>
    <property type="molecule type" value="Genomic_DNA"/>
</dbReference>
<feature type="transmembrane region" description="Helical" evidence="1">
    <location>
        <begin position="51"/>
        <end position="72"/>
    </location>
</feature>
<feature type="transmembrane region" description="Helical" evidence="1">
    <location>
        <begin position="108"/>
        <end position="124"/>
    </location>
</feature>
<keyword evidence="1" id="KW-0472">Membrane</keyword>
<keyword evidence="4" id="KW-1185">Reference proteome</keyword>
<dbReference type="Proteomes" id="UP000192756">
    <property type="component" value="Unassembled WGS sequence"/>
</dbReference>
<dbReference type="InterPro" id="IPR036890">
    <property type="entry name" value="HATPase_C_sf"/>
</dbReference>
<dbReference type="Gene3D" id="3.30.565.10">
    <property type="entry name" value="Histidine kinase-like ATPase, C-terminal domain"/>
    <property type="match status" value="1"/>
</dbReference>
<name>A0A1W2AJS9_9SPHI</name>
<keyword evidence="1" id="KW-0812">Transmembrane</keyword>
<dbReference type="GO" id="GO:0000155">
    <property type="term" value="F:phosphorelay sensor kinase activity"/>
    <property type="evidence" value="ECO:0007669"/>
    <property type="project" value="InterPro"/>
</dbReference>
<feature type="transmembrane region" description="Helical" evidence="1">
    <location>
        <begin position="194"/>
        <end position="218"/>
    </location>
</feature>
<dbReference type="STRING" id="151894.SAMN04488524_1483"/>
<feature type="transmembrane region" description="Helical" evidence="1">
    <location>
        <begin position="230"/>
        <end position="251"/>
    </location>
</feature>
<evidence type="ECO:0000313" key="3">
    <source>
        <dbReference type="EMBL" id="SMC60916.1"/>
    </source>
</evidence>
<dbReference type="InterPro" id="IPR010559">
    <property type="entry name" value="Sig_transdc_His_kin_internal"/>
</dbReference>
<feature type="transmembrane region" description="Helical" evidence="1">
    <location>
        <begin position="84"/>
        <end position="102"/>
    </location>
</feature>
<dbReference type="PROSITE" id="PS51257">
    <property type="entry name" value="PROKAR_LIPOPROTEIN"/>
    <property type="match status" value="1"/>
</dbReference>
<dbReference type="GO" id="GO:0016020">
    <property type="term" value="C:membrane"/>
    <property type="evidence" value="ECO:0007669"/>
    <property type="project" value="InterPro"/>
</dbReference>
<dbReference type="PANTHER" id="PTHR34220">
    <property type="entry name" value="SENSOR HISTIDINE KINASE YPDA"/>
    <property type="match status" value="1"/>
</dbReference>
<dbReference type="RefSeq" id="WP_084237706.1">
    <property type="nucleotide sequence ID" value="NZ_FWXT01000001.1"/>
</dbReference>
<dbReference type="OrthoDB" id="9792992at2"/>
<evidence type="ECO:0000313" key="4">
    <source>
        <dbReference type="Proteomes" id="UP000192756"/>
    </source>
</evidence>
<dbReference type="Pfam" id="PF06580">
    <property type="entry name" value="His_kinase"/>
    <property type="match status" value="1"/>
</dbReference>
<reference evidence="4" key="1">
    <citation type="submission" date="2017-04" db="EMBL/GenBank/DDBJ databases">
        <authorList>
            <person name="Varghese N."/>
            <person name="Submissions S."/>
        </authorList>
    </citation>
    <scope>NUCLEOTIDE SEQUENCE [LARGE SCALE GENOMIC DNA]</scope>
    <source>
        <strain evidence="4">DSM 12126</strain>
    </source>
</reference>
<keyword evidence="1" id="KW-1133">Transmembrane helix</keyword>
<organism evidence="3 4">
    <name type="scientific">Pedobacter africanus</name>
    <dbReference type="NCBI Taxonomy" id="151894"/>
    <lineage>
        <taxon>Bacteria</taxon>
        <taxon>Pseudomonadati</taxon>
        <taxon>Bacteroidota</taxon>
        <taxon>Sphingobacteriia</taxon>
        <taxon>Sphingobacteriales</taxon>
        <taxon>Sphingobacteriaceae</taxon>
        <taxon>Pedobacter</taxon>
    </lineage>
</organism>
<accession>A0A1W2AJS9</accession>